<dbReference type="NCBIfam" id="TIGR04316">
    <property type="entry name" value="dhbA_paeA"/>
    <property type="match status" value="1"/>
</dbReference>
<evidence type="ECO:0000313" key="6">
    <source>
        <dbReference type="Proteomes" id="UP001582793"/>
    </source>
</evidence>
<proteinExistence type="inferred from homology"/>
<evidence type="ECO:0000256" key="3">
    <source>
        <dbReference type="NCBIfam" id="TIGR04316"/>
    </source>
</evidence>
<dbReference type="InterPro" id="IPR003560">
    <property type="entry name" value="DHB_DH"/>
</dbReference>
<evidence type="ECO:0000313" key="5">
    <source>
        <dbReference type="EMBL" id="MFB6395205.1"/>
    </source>
</evidence>
<reference evidence="5 6" key="1">
    <citation type="submission" date="2024-04" db="EMBL/GenBank/DDBJ databases">
        <title>Polymorphospora sp. isolated from Baiyangdian Lake in Xiong'an New Area.</title>
        <authorList>
            <person name="Zhang X."/>
            <person name="Liu J."/>
        </authorList>
    </citation>
    <scope>NUCLEOTIDE SEQUENCE [LARGE SCALE GENOMIC DNA]</scope>
    <source>
        <strain evidence="5 6">2-325</strain>
    </source>
</reference>
<dbReference type="InterPro" id="IPR020904">
    <property type="entry name" value="Sc_DH/Rdtase_CS"/>
</dbReference>
<gene>
    <name evidence="5" type="ORF">AAFH96_19140</name>
</gene>
<dbReference type="InterPro" id="IPR036291">
    <property type="entry name" value="NAD(P)-bd_dom_sf"/>
</dbReference>
<dbReference type="Proteomes" id="UP001582793">
    <property type="component" value="Unassembled WGS sequence"/>
</dbReference>
<dbReference type="PRINTS" id="PR00080">
    <property type="entry name" value="SDRFAMILY"/>
</dbReference>
<dbReference type="PRINTS" id="PR01397">
    <property type="entry name" value="DHBDHDRGNASE"/>
</dbReference>
<evidence type="ECO:0000256" key="2">
    <source>
        <dbReference type="ARBA" id="ARBA00023002"/>
    </source>
</evidence>
<dbReference type="PANTHER" id="PTHR42760">
    <property type="entry name" value="SHORT-CHAIN DEHYDROGENASES/REDUCTASES FAMILY MEMBER"/>
    <property type="match status" value="1"/>
</dbReference>
<dbReference type="SMART" id="SM00822">
    <property type="entry name" value="PKS_KR"/>
    <property type="match status" value="1"/>
</dbReference>
<dbReference type="Gene3D" id="3.40.50.720">
    <property type="entry name" value="NAD(P)-binding Rossmann-like Domain"/>
    <property type="match status" value="1"/>
</dbReference>
<accession>A0ABV5CTH0</accession>
<organism evidence="5 6">
    <name type="scientific">Polymorphospora lycopeni</name>
    <dbReference type="NCBI Taxonomy" id="3140240"/>
    <lineage>
        <taxon>Bacteria</taxon>
        <taxon>Bacillati</taxon>
        <taxon>Actinomycetota</taxon>
        <taxon>Actinomycetes</taxon>
        <taxon>Micromonosporales</taxon>
        <taxon>Micromonosporaceae</taxon>
        <taxon>Polymorphospora</taxon>
    </lineage>
</organism>
<dbReference type="PROSITE" id="PS00061">
    <property type="entry name" value="ADH_SHORT"/>
    <property type="match status" value="1"/>
</dbReference>
<feature type="domain" description="Ketoreductase" evidence="4">
    <location>
        <begin position="8"/>
        <end position="195"/>
    </location>
</feature>
<dbReference type="GO" id="GO:0008667">
    <property type="term" value="F:2,3-dihydro-2,3-dihydroxybenzoate dehydrogenase activity"/>
    <property type="evidence" value="ECO:0007669"/>
    <property type="project" value="UniProtKB-EC"/>
</dbReference>
<dbReference type="PANTHER" id="PTHR42760:SF115">
    <property type="entry name" value="3-OXOACYL-[ACYL-CARRIER-PROTEIN] REDUCTASE FABG"/>
    <property type="match status" value="1"/>
</dbReference>
<dbReference type="EMBL" id="JBCGDC010000053">
    <property type="protein sequence ID" value="MFB6395205.1"/>
    <property type="molecule type" value="Genomic_DNA"/>
</dbReference>
<dbReference type="NCBIfam" id="NF006074">
    <property type="entry name" value="PRK08220.1"/>
    <property type="match status" value="1"/>
</dbReference>
<dbReference type="RefSeq" id="WP_375735103.1">
    <property type="nucleotide sequence ID" value="NZ_JBCGDC010000053.1"/>
</dbReference>
<evidence type="ECO:0000259" key="4">
    <source>
        <dbReference type="SMART" id="SM00822"/>
    </source>
</evidence>
<protein>
    <recommendedName>
        <fullName evidence="3">2,3-dihydro-2,3-dihydroxybenzoate dehydrogenase</fullName>
        <ecNumber evidence="3">1.3.1.28</ecNumber>
    </recommendedName>
</protein>
<dbReference type="InterPro" id="IPR057326">
    <property type="entry name" value="KR_dom"/>
</dbReference>
<comment type="caution">
    <text evidence="5">The sequence shown here is derived from an EMBL/GenBank/DDBJ whole genome shotgun (WGS) entry which is preliminary data.</text>
</comment>
<evidence type="ECO:0000256" key="1">
    <source>
        <dbReference type="ARBA" id="ARBA00006484"/>
    </source>
</evidence>
<keyword evidence="2 5" id="KW-0560">Oxidoreductase</keyword>
<sequence length="266" mass="26385">MHPALTGTVAIVTGAGRGIGAAVARRLAESGATVAATDLDGAAVRGLAASAAPLPAGQAASGSITGYPLDVTDAADVESTVDRVEAELGPVGLLVNVAGVLLPGPVAGYTDADWARTFAVNTTGVFYPCRAVTGRMAGRGGGAVVTVASNAASVPRVGMAAYAASKAAAAQFTRSLGLEVARYGIRCNVVSPGSTDTPMLRTLWTDDSGPAATLAGQPEAFRVGIPLGRIAEPDDIADAVLFLASPQARHITLHNLCVDGGAALGA</sequence>
<dbReference type="EC" id="1.3.1.28" evidence="3"/>
<keyword evidence="6" id="KW-1185">Reference proteome</keyword>
<dbReference type="SUPFAM" id="SSF51735">
    <property type="entry name" value="NAD(P)-binding Rossmann-fold domains"/>
    <property type="match status" value="1"/>
</dbReference>
<dbReference type="Pfam" id="PF13561">
    <property type="entry name" value="adh_short_C2"/>
    <property type="match status" value="1"/>
</dbReference>
<dbReference type="InterPro" id="IPR002347">
    <property type="entry name" value="SDR_fam"/>
</dbReference>
<comment type="similarity">
    <text evidence="1">Belongs to the short-chain dehydrogenases/reductases (SDR) family.</text>
</comment>
<name>A0ABV5CTH0_9ACTN</name>